<evidence type="ECO:0000256" key="1">
    <source>
        <dbReference type="SAM" id="Phobius"/>
    </source>
</evidence>
<dbReference type="Pfam" id="PF10324">
    <property type="entry name" value="7TM_GPCR_Srw"/>
    <property type="match status" value="1"/>
</dbReference>
<keyword evidence="1" id="KW-0472">Membrane</keyword>
<reference evidence="3" key="1">
    <citation type="submission" date="2016-11" db="UniProtKB">
        <authorList>
            <consortium name="WormBaseParasite"/>
        </authorList>
    </citation>
    <scope>IDENTIFICATION</scope>
</reference>
<dbReference type="GO" id="GO:0008528">
    <property type="term" value="F:G protein-coupled peptide receptor activity"/>
    <property type="evidence" value="ECO:0007669"/>
    <property type="project" value="InterPro"/>
</dbReference>
<dbReference type="Proteomes" id="UP000095282">
    <property type="component" value="Unplaced"/>
</dbReference>
<sequence>MMGIGDVVNYFLIVILAIVQFLSLNFPNSSWTRSAFFPATVIQTILIVTVFSFIYNFLSMFYGNSILQIPDDQECWPEITVTERRNLFRVAETKDYPRVEELLMSFRHSFTYLYLFMYSSLIVILLVIRRKNDR</sequence>
<dbReference type="InterPro" id="IPR019427">
    <property type="entry name" value="7TM_GPCR_serpentine_rcpt_Srw"/>
</dbReference>
<protein>
    <submittedName>
        <fullName evidence="3">Neur_chan_memb domain-containing protein</fullName>
    </submittedName>
</protein>
<keyword evidence="2" id="KW-1185">Reference proteome</keyword>
<organism evidence="2 3">
    <name type="scientific">Caenorhabditis tropicalis</name>
    <dbReference type="NCBI Taxonomy" id="1561998"/>
    <lineage>
        <taxon>Eukaryota</taxon>
        <taxon>Metazoa</taxon>
        <taxon>Ecdysozoa</taxon>
        <taxon>Nematoda</taxon>
        <taxon>Chromadorea</taxon>
        <taxon>Rhabditida</taxon>
        <taxon>Rhabditina</taxon>
        <taxon>Rhabditomorpha</taxon>
        <taxon>Rhabditoidea</taxon>
        <taxon>Rhabditidae</taxon>
        <taxon>Peloderinae</taxon>
        <taxon>Caenorhabditis</taxon>
    </lineage>
</organism>
<keyword evidence="1" id="KW-0812">Transmembrane</keyword>
<proteinExistence type="predicted"/>
<name>A0A1I7UI62_9PELO</name>
<dbReference type="WBParaSite" id="Csp11.Scaffold629.g9576.t1">
    <property type="protein sequence ID" value="Csp11.Scaffold629.g9576.t1"/>
    <property type="gene ID" value="Csp11.Scaffold629.g9576"/>
</dbReference>
<evidence type="ECO:0000313" key="2">
    <source>
        <dbReference type="Proteomes" id="UP000095282"/>
    </source>
</evidence>
<keyword evidence="1" id="KW-1133">Transmembrane helix</keyword>
<feature type="transmembrane region" description="Helical" evidence="1">
    <location>
        <begin position="7"/>
        <end position="24"/>
    </location>
</feature>
<feature type="transmembrane region" description="Helical" evidence="1">
    <location>
        <begin position="110"/>
        <end position="128"/>
    </location>
</feature>
<feature type="transmembrane region" description="Helical" evidence="1">
    <location>
        <begin position="36"/>
        <end position="58"/>
    </location>
</feature>
<dbReference type="AlphaFoldDB" id="A0A1I7UI62"/>
<evidence type="ECO:0000313" key="3">
    <source>
        <dbReference type="WBParaSite" id="Csp11.Scaffold629.g9576.t1"/>
    </source>
</evidence>
<accession>A0A1I7UI62</accession>